<comment type="caution">
    <text evidence="1">The sequence shown here is derived from an EMBL/GenBank/DDBJ whole genome shotgun (WGS) entry which is preliminary data.</text>
</comment>
<name>A0A0Q0EU77_PSEA0</name>
<dbReference type="AlphaFoldDB" id="A0A0Q0EU77"/>
<sequence>MHFDSRIAADQFQHRLTGALPRAQHQPALGQVFAKGLQAGQKLRRVKQSRAKQRLERVWNARCAAAGQHDIARREAGLRRADPYFVQTTVAQHRVNPGDRRVEAGLAIHLPGNPGQIIRPFMATGGTAQQAEIEHPPLFLEVHGEGKAAARVARRHQVAKYVMVDVSPGQQQFAVPLAVLRSFQIADGQRAERVIGLPCVFKSTGQRDAGWTKADTDGVRVQRVWCRVTHEIPVLRVGVKRCSWFFLRLSGDGGQSFGARGPDAGHRASQLAPIKADCAQRCVEGGVLQRVQQLPGVKTAVGQFGQHVKHQQAFAKVGVWLGSEKRLVQRAGMAAVSWVVRSPETDDERLATLVLCAAQIRRGSVVSQHQRAVTPGLSSRLPVFTTGLEAAGKYLDIGVLRLFDAQQSGAYQRFADSNAQGLTVSAVIRLDMHAVPLTARQPVHQVPRQLPVRRAKAKDVGMRKRQAIYRCCRCQQRDTCLPIQRGGADGCVRREMADDQIGFPADHLPRHFGPANGVGSVVEKVPLHPRKPRYAIARHGQRPHEGPRVRRVVGVEQCADPDPQTRHG</sequence>
<evidence type="ECO:0000313" key="2">
    <source>
        <dbReference type="Proteomes" id="UP000050266"/>
    </source>
</evidence>
<evidence type="ECO:0000313" key="1">
    <source>
        <dbReference type="EMBL" id="KPZ14004.1"/>
    </source>
</evidence>
<protein>
    <submittedName>
        <fullName evidence="1">Uncharacterized protein</fullName>
    </submittedName>
</protein>
<organism evidence="1 2">
    <name type="scientific">Pseudomonas amygdali pv. ulmi</name>
    <dbReference type="NCBI Taxonomy" id="251720"/>
    <lineage>
        <taxon>Bacteria</taxon>
        <taxon>Pseudomonadati</taxon>
        <taxon>Pseudomonadota</taxon>
        <taxon>Gammaproteobacteria</taxon>
        <taxon>Pseudomonadales</taxon>
        <taxon>Pseudomonadaceae</taxon>
        <taxon>Pseudomonas</taxon>
        <taxon>Pseudomonas amygdali</taxon>
    </lineage>
</organism>
<gene>
    <name evidence="1" type="ORF">ALO41_05661</name>
</gene>
<proteinExistence type="predicted"/>
<dbReference type="EMBL" id="LJRQ01000157">
    <property type="protein sequence ID" value="KPZ14004.1"/>
    <property type="molecule type" value="Genomic_DNA"/>
</dbReference>
<reference evidence="1 2" key="1">
    <citation type="submission" date="2015-09" db="EMBL/GenBank/DDBJ databases">
        <title>Genome announcement of multiple Pseudomonas syringae strains.</title>
        <authorList>
            <person name="Thakur S."/>
            <person name="Wang P.W."/>
            <person name="Gong Y."/>
            <person name="Weir B.S."/>
            <person name="Guttman D.S."/>
        </authorList>
    </citation>
    <scope>NUCLEOTIDE SEQUENCE [LARGE SCALE GENOMIC DNA]</scope>
    <source>
        <strain evidence="1 2">ICMP3962</strain>
    </source>
</reference>
<dbReference type="Proteomes" id="UP000050266">
    <property type="component" value="Unassembled WGS sequence"/>
</dbReference>
<accession>A0A0Q0EU77</accession>